<organism evidence="1 2">
    <name type="scientific">Portunus trituberculatus</name>
    <name type="common">Swimming crab</name>
    <name type="synonym">Neptunus trituberculatus</name>
    <dbReference type="NCBI Taxonomy" id="210409"/>
    <lineage>
        <taxon>Eukaryota</taxon>
        <taxon>Metazoa</taxon>
        <taxon>Ecdysozoa</taxon>
        <taxon>Arthropoda</taxon>
        <taxon>Crustacea</taxon>
        <taxon>Multicrustacea</taxon>
        <taxon>Malacostraca</taxon>
        <taxon>Eumalacostraca</taxon>
        <taxon>Eucarida</taxon>
        <taxon>Decapoda</taxon>
        <taxon>Pleocyemata</taxon>
        <taxon>Brachyura</taxon>
        <taxon>Eubrachyura</taxon>
        <taxon>Portunoidea</taxon>
        <taxon>Portunidae</taxon>
        <taxon>Portuninae</taxon>
        <taxon>Portunus</taxon>
    </lineage>
</organism>
<dbReference type="EMBL" id="VSRR010000552">
    <property type="protein sequence ID" value="MPC16971.1"/>
    <property type="molecule type" value="Genomic_DNA"/>
</dbReference>
<dbReference type="AlphaFoldDB" id="A0A5B7D6Q6"/>
<reference evidence="1 2" key="1">
    <citation type="submission" date="2019-05" db="EMBL/GenBank/DDBJ databases">
        <title>Another draft genome of Portunus trituberculatus and its Hox gene families provides insights of decapod evolution.</title>
        <authorList>
            <person name="Jeong J.-H."/>
            <person name="Song I."/>
            <person name="Kim S."/>
            <person name="Choi T."/>
            <person name="Kim D."/>
            <person name="Ryu S."/>
            <person name="Kim W."/>
        </authorList>
    </citation>
    <scope>NUCLEOTIDE SEQUENCE [LARGE SCALE GENOMIC DNA]</scope>
    <source>
        <tissue evidence="1">Muscle</tissue>
    </source>
</reference>
<accession>A0A5B7D6Q6</accession>
<name>A0A5B7D6Q6_PORTR</name>
<sequence>MKIPLEDSKRCNIPALRKRLKSTIGLIRATQDHIHKASGVAATDLKNALKRKAAKEVGSTGNSEIFRWVTRHQQHGTDLIFIHKA</sequence>
<gene>
    <name evidence="1" type="ORF">E2C01_009815</name>
</gene>
<comment type="caution">
    <text evidence="1">The sequence shown here is derived from an EMBL/GenBank/DDBJ whole genome shotgun (WGS) entry which is preliminary data.</text>
</comment>
<protein>
    <submittedName>
        <fullName evidence="1">Uncharacterized protein</fullName>
    </submittedName>
</protein>
<evidence type="ECO:0000313" key="2">
    <source>
        <dbReference type="Proteomes" id="UP000324222"/>
    </source>
</evidence>
<dbReference type="Proteomes" id="UP000324222">
    <property type="component" value="Unassembled WGS sequence"/>
</dbReference>
<keyword evidence="2" id="KW-1185">Reference proteome</keyword>
<evidence type="ECO:0000313" key="1">
    <source>
        <dbReference type="EMBL" id="MPC16971.1"/>
    </source>
</evidence>
<proteinExistence type="predicted"/>